<protein>
    <submittedName>
        <fullName evidence="1">Enoyl-CoA hydratase/isomerase family protein</fullName>
    </submittedName>
</protein>
<dbReference type="CDD" id="cd06558">
    <property type="entry name" value="crotonase-like"/>
    <property type="match status" value="1"/>
</dbReference>
<sequence>MPLDGFSTLHTDLDGGVLTITLDNPPVNALSATMMRELRDLLTGLRSETTVKVIVVQSGIPEFLIAHVDMDILAQADVFADLAASAPAGLNVFQSVSELLRTQPQVTVVKLAGTARGGGAEFVAAADLAFAATETAGLGQIEALMGITPGGGATQYLLEKVGRNRALELVLTGERIDATTAAAYGWINRAVPAADLDAFVHQVAHRIAALADGVVTAAKRALPPQDHAAGFRTEHLAWAELVERPAARQLMAGATRRGAQTVGGERDLEGLLRSVAAQQA</sequence>
<dbReference type="EMBL" id="JAIFZO010000002">
    <property type="protein sequence ID" value="MCX4234793.1"/>
    <property type="molecule type" value="Genomic_DNA"/>
</dbReference>
<dbReference type="RefSeq" id="WP_267027562.1">
    <property type="nucleotide sequence ID" value="NZ_JAIFZO010000002.1"/>
</dbReference>
<dbReference type="PANTHER" id="PTHR11941:SF54">
    <property type="entry name" value="ENOYL-COA HYDRATASE, MITOCHONDRIAL"/>
    <property type="match status" value="1"/>
</dbReference>
<organism evidence="1 2">
    <name type="scientific">Streptomyces ortus</name>
    <dbReference type="NCBI Taxonomy" id="2867268"/>
    <lineage>
        <taxon>Bacteria</taxon>
        <taxon>Bacillati</taxon>
        <taxon>Actinomycetota</taxon>
        <taxon>Actinomycetes</taxon>
        <taxon>Kitasatosporales</taxon>
        <taxon>Streptomycetaceae</taxon>
        <taxon>Streptomyces</taxon>
    </lineage>
</organism>
<reference evidence="1" key="1">
    <citation type="journal article" date="2022" name="bioRxiv">
        <title>Discovery and biosynthetic assessment of Streptomyces ortus sp nov. isolated from a deep-sea sponge.</title>
        <authorList>
            <person name="Williams S.E."/>
        </authorList>
    </citation>
    <scope>NUCLEOTIDE SEQUENCE</scope>
    <source>
        <strain evidence="1">A15ISP2-DRY2</strain>
    </source>
</reference>
<dbReference type="PANTHER" id="PTHR11941">
    <property type="entry name" value="ENOYL-COA HYDRATASE-RELATED"/>
    <property type="match status" value="1"/>
</dbReference>
<dbReference type="SUPFAM" id="SSF52096">
    <property type="entry name" value="ClpP/crotonase"/>
    <property type="match status" value="1"/>
</dbReference>
<dbReference type="Gene3D" id="3.90.226.10">
    <property type="entry name" value="2-enoyl-CoA Hydratase, Chain A, domain 1"/>
    <property type="match status" value="1"/>
</dbReference>
<dbReference type="Proteomes" id="UP001165590">
    <property type="component" value="Unassembled WGS sequence"/>
</dbReference>
<dbReference type="Pfam" id="PF00378">
    <property type="entry name" value="ECH_1"/>
    <property type="match status" value="1"/>
</dbReference>
<accession>A0ABT3V904</accession>
<comment type="caution">
    <text evidence="1">The sequence shown here is derived from an EMBL/GenBank/DDBJ whole genome shotgun (WGS) entry which is preliminary data.</text>
</comment>
<gene>
    <name evidence="1" type="ORF">K3769_18780</name>
</gene>
<evidence type="ECO:0000313" key="1">
    <source>
        <dbReference type="EMBL" id="MCX4234793.1"/>
    </source>
</evidence>
<evidence type="ECO:0000313" key="2">
    <source>
        <dbReference type="Proteomes" id="UP001165590"/>
    </source>
</evidence>
<name>A0ABT3V904_9ACTN</name>
<dbReference type="InterPro" id="IPR001753">
    <property type="entry name" value="Enoyl-CoA_hydra/iso"/>
</dbReference>
<keyword evidence="2" id="KW-1185">Reference proteome</keyword>
<proteinExistence type="predicted"/>
<dbReference type="InterPro" id="IPR029045">
    <property type="entry name" value="ClpP/crotonase-like_dom_sf"/>
</dbReference>